<feature type="domain" description="TNFR-Cys" evidence="11">
    <location>
        <begin position="89"/>
        <end position="132"/>
    </location>
</feature>
<keyword evidence="13" id="KW-1185">Reference proteome</keyword>
<dbReference type="GO" id="GO:0005035">
    <property type="term" value="F:death receptor activity"/>
    <property type="evidence" value="ECO:0007669"/>
    <property type="project" value="TreeGrafter"/>
</dbReference>
<keyword evidence="6 10" id="KW-0472">Membrane</keyword>
<dbReference type="PROSITE" id="PS00652">
    <property type="entry name" value="TNFR_NGFR_1"/>
    <property type="match status" value="1"/>
</dbReference>
<feature type="compositionally biased region" description="Basic and acidic residues" evidence="9">
    <location>
        <begin position="189"/>
        <end position="203"/>
    </location>
</feature>
<dbReference type="CDD" id="cd13416">
    <property type="entry name" value="TNFRSF16"/>
    <property type="match status" value="1"/>
</dbReference>
<feature type="repeat" description="TNFR-Cys" evidence="8">
    <location>
        <begin position="45"/>
        <end position="86"/>
    </location>
</feature>
<dbReference type="InterPro" id="IPR022325">
    <property type="entry name" value="TNFR_16"/>
</dbReference>
<feature type="transmembrane region" description="Helical" evidence="10">
    <location>
        <begin position="227"/>
        <end position="249"/>
    </location>
</feature>
<dbReference type="SUPFAM" id="SSF57586">
    <property type="entry name" value="TNF receptor-like"/>
    <property type="match status" value="2"/>
</dbReference>
<feature type="disulfide bond" evidence="8">
    <location>
        <begin position="65"/>
        <end position="78"/>
    </location>
</feature>
<dbReference type="SMART" id="SM00208">
    <property type="entry name" value="TNFR"/>
    <property type="match status" value="4"/>
</dbReference>
<evidence type="ECO:0000256" key="10">
    <source>
        <dbReference type="SAM" id="Phobius"/>
    </source>
</evidence>
<feature type="domain" description="TNFR-Cys" evidence="11">
    <location>
        <begin position="45"/>
        <end position="86"/>
    </location>
</feature>
<dbReference type="GO" id="GO:0007266">
    <property type="term" value="P:Rho protein signal transduction"/>
    <property type="evidence" value="ECO:0007669"/>
    <property type="project" value="TreeGrafter"/>
</dbReference>
<evidence type="ECO:0000256" key="9">
    <source>
        <dbReference type="SAM" id="MobiDB-lite"/>
    </source>
</evidence>
<evidence type="ECO:0000256" key="7">
    <source>
        <dbReference type="ARBA" id="ARBA00023180"/>
    </source>
</evidence>
<evidence type="ECO:0000313" key="12">
    <source>
        <dbReference type="EMBL" id="KAJ7322074.1"/>
    </source>
</evidence>
<feature type="disulfide bond" evidence="8">
    <location>
        <begin position="135"/>
        <end position="150"/>
    </location>
</feature>
<dbReference type="OrthoDB" id="10061577at2759"/>
<dbReference type="Pfam" id="PF00020">
    <property type="entry name" value="TNFR_c6"/>
    <property type="match status" value="3"/>
</dbReference>
<dbReference type="PROSITE" id="PS50050">
    <property type="entry name" value="TNFR_NGFR_2"/>
    <property type="match status" value="3"/>
</dbReference>
<dbReference type="InterPro" id="IPR034046">
    <property type="entry name" value="TNFRSF16_N"/>
</dbReference>
<feature type="domain" description="TNFR-Cys" evidence="11">
    <location>
        <begin position="134"/>
        <end position="175"/>
    </location>
</feature>
<feature type="disulfide bond" evidence="8">
    <location>
        <begin position="68"/>
        <end position="86"/>
    </location>
</feature>
<evidence type="ECO:0000256" key="4">
    <source>
        <dbReference type="ARBA" id="ARBA00022703"/>
    </source>
</evidence>
<feature type="repeat" description="TNFR-Cys" evidence="8">
    <location>
        <begin position="134"/>
        <end position="175"/>
    </location>
</feature>
<keyword evidence="5 10" id="KW-1133">Transmembrane helix</keyword>
<dbReference type="PANTHER" id="PTHR46605">
    <property type="entry name" value="TUMOR NECROSIS FACTOR RECEPTOR"/>
    <property type="match status" value="1"/>
</dbReference>
<accession>A0A9Q0XPE3</accession>
<feature type="repeat" description="TNFR-Cys" evidence="8">
    <location>
        <begin position="89"/>
        <end position="132"/>
    </location>
</feature>
<sequence length="255" mass="27085">MFLQVLANHGCANGHLSPAGDCCDPCPPGYGVAIPCGATNTVCEPCPKNVMFSSTSSATEPCRPCSSCPGHAPMLDACTPTHDTVCAAVCPRGHFLPAANGTHGHGTCRPCQVCPEGYGAVVPCGPSTDTVCQKCPEGFYSEIKSSLEPCLPCHEECKENEVMIQACTPFSDTLCMEKELQILKRTEGEAQRDFPKRTSRFDSEGSVSPSVSTPEFVPPLVEDNSKYIIPVYCSILAAVVVGLLAYVAFQMLDLV</sequence>
<comment type="caution">
    <text evidence="12">The sequence shown here is derived from an EMBL/GenBank/DDBJ whole genome shotgun (WGS) entry which is preliminary data.</text>
</comment>
<dbReference type="Gene3D" id="6.10.250.1780">
    <property type="match status" value="1"/>
</dbReference>
<evidence type="ECO:0000256" key="1">
    <source>
        <dbReference type="ARBA" id="ARBA00004162"/>
    </source>
</evidence>
<feature type="region of interest" description="Disordered" evidence="9">
    <location>
        <begin position="189"/>
        <end position="210"/>
    </location>
</feature>
<dbReference type="GO" id="GO:0006915">
    <property type="term" value="P:apoptotic process"/>
    <property type="evidence" value="ECO:0007669"/>
    <property type="project" value="UniProtKB-KW"/>
</dbReference>
<evidence type="ECO:0000256" key="8">
    <source>
        <dbReference type="PROSITE-ProRule" id="PRU00206"/>
    </source>
</evidence>
<feature type="disulfide bond" evidence="8">
    <location>
        <begin position="111"/>
        <end position="124"/>
    </location>
</feature>
<feature type="disulfide bond" evidence="8">
    <location>
        <begin position="157"/>
        <end position="175"/>
    </location>
</feature>
<dbReference type="GO" id="GO:0015026">
    <property type="term" value="F:coreceptor activity"/>
    <property type="evidence" value="ECO:0007669"/>
    <property type="project" value="TreeGrafter"/>
</dbReference>
<keyword evidence="3 10" id="KW-0812">Transmembrane</keyword>
<organism evidence="12 13">
    <name type="scientific">Phrynocephalus forsythii</name>
    <dbReference type="NCBI Taxonomy" id="171643"/>
    <lineage>
        <taxon>Eukaryota</taxon>
        <taxon>Metazoa</taxon>
        <taxon>Chordata</taxon>
        <taxon>Craniata</taxon>
        <taxon>Vertebrata</taxon>
        <taxon>Euteleostomi</taxon>
        <taxon>Lepidosauria</taxon>
        <taxon>Squamata</taxon>
        <taxon>Bifurcata</taxon>
        <taxon>Unidentata</taxon>
        <taxon>Episquamata</taxon>
        <taxon>Toxicofera</taxon>
        <taxon>Iguania</taxon>
        <taxon>Acrodonta</taxon>
        <taxon>Agamidae</taxon>
        <taxon>Agaminae</taxon>
        <taxon>Phrynocephalus</taxon>
    </lineage>
</organism>
<name>A0A9Q0XPE3_9SAUR</name>
<evidence type="ECO:0000313" key="13">
    <source>
        <dbReference type="Proteomes" id="UP001142489"/>
    </source>
</evidence>
<evidence type="ECO:0000256" key="6">
    <source>
        <dbReference type="ARBA" id="ARBA00023136"/>
    </source>
</evidence>
<comment type="caution">
    <text evidence="8">Lacks conserved residue(s) required for the propagation of feature annotation.</text>
</comment>
<dbReference type="InterPro" id="IPR052302">
    <property type="entry name" value="Neurotrophin_rcpt-DD"/>
</dbReference>
<keyword evidence="4" id="KW-0053">Apoptosis</keyword>
<dbReference type="AlphaFoldDB" id="A0A9Q0XPE3"/>
<protein>
    <recommendedName>
        <fullName evidence="11">TNFR-Cys domain-containing protein</fullName>
    </recommendedName>
</protein>
<proteinExistence type="predicted"/>
<keyword evidence="8" id="KW-1015">Disulfide bond</keyword>
<dbReference type="EMBL" id="JAPFRF010000009">
    <property type="protein sequence ID" value="KAJ7322074.1"/>
    <property type="molecule type" value="Genomic_DNA"/>
</dbReference>
<dbReference type="InterPro" id="IPR041448">
    <property type="entry name" value="TNFR16_TM"/>
</dbReference>
<feature type="disulfide bond" evidence="8">
    <location>
        <begin position="114"/>
        <end position="132"/>
    </location>
</feature>
<evidence type="ECO:0000256" key="5">
    <source>
        <dbReference type="ARBA" id="ARBA00022989"/>
    </source>
</evidence>
<dbReference type="PANTHER" id="PTHR46605:SF1">
    <property type="entry name" value="DEATH DOMAIN-CONTAINING MEMBRANE PROTEIN NRADD"/>
    <property type="match status" value="1"/>
</dbReference>
<dbReference type="PRINTS" id="PR01966">
    <property type="entry name" value="TNFACTORR16"/>
</dbReference>
<keyword evidence="7" id="KW-0325">Glycoprotein</keyword>
<evidence type="ECO:0000259" key="11">
    <source>
        <dbReference type="PROSITE" id="PS50050"/>
    </source>
</evidence>
<gene>
    <name evidence="12" type="ORF">JRQ81_018361</name>
</gene>
<evidence type="ECO:0000256" key="2">
    <source>
        <dbReference type="ARBA" id="ARBA00022475"/>
    </source>
</evidence>
<dbReference type="Proteomes" id="UP001142489">
    <property type="component" value="Unassembled WGS sequence"/>
</dbReference>
<evidence type="ECO:0000256" key="3">
    <source>
        <dbReference type="ARBA" id="ARBA00022692"/>
    </source>
</evidence>
<comment type="subcellular location">
    <subcellularLocation>
        <location evidence="1">Cell membrane</location>
        <topology evidence="1">Single-pass membrane protein</topology>
    </subcellularLocation>
</comment>
<dbReference type="GO" id="GO:0048406">
    <property type="term" value="F:nerve growth factor binding"/>
    <property type="evidence" value="ECO:0007669"/>
    <property type="project" value="TreeGrafter"/>
</dbReference>
<reference evidence="12" key="1">
    <citation type="journal article" date="2023" name="DNA Res.">
        <title>Chromosome-level genome assembly of Phrynocephalus forsythii using third-generation DNA sequencing and Hi-C analysis.</title>
        <authorList>
            <person name="Qi Y."/>
            <person name="Zhao W."/>
            <person name="Zhao Y."/>
            <person name="Niu C."/>
            <person name="Cao S."/>
            <person name="Zhang Y."/>
        </authorList>
    </citation>
    <scope>NUCLEOTIDE SEQUENCE</scope>
    <source>
        <tissue evidence="12">Muscle</tissue>
    </source>
</reference>
<dbReference type="Pfam" id="PF18422">
    <property type="entry name" value="TNFR_16_TM"/>
    <property type="match status" value="1"/>
</dbReference>
<dbReference type="InterPro" id="IPR001368">
    <property type="entry name" value="TNFR/NGFR_Cys_rich_reg"/>
</dbReference>
<keyword evidence="2" id="KW-1003">Cell membrane</keyword>
<dbReference type="GO" id="GO:0009986">
    <property type="term" value="C:cell surface"/>
    <property type="evidence" value="ECO:0007669"/>
    <property type="project" value="TreeGrafter"/>
</dbReference>
<dbReference type="Gene3D" id="2.10.50.10">
    <property type="entry name" value="Tumor Necrosis Factor Receptor, subunit A, domain 2"/>
    <property type="match status" value="3"/>
</dbReference>
<dbReference type="GO" id="GO:0005886">
    <property type="term" value="C:plasma membrane"/>
    <property type="evidence" value="ECO:0007669"/>
    <property type="project" value="UniProtKB-SubCell"/>
</dbReference>